<protein>
    <recommendedName>
        <fullName evidence="5">BEN domain-containing protein</fullName>
    </recommendedName>
</protein>
<feature type="coiled-coil region" evidence="1">
    <location>
        <begin position="187"/>
        <end position="235"/>
    </location>
</feature>
<dbReference type="AlphaFoldDB" id="A0A9D3YX77"/>
<keyword evidence="4" id="KW-1185">Reference proteome</keyword>
<organism evidence="3 4">
    <name type="scientific">Dreissena polymorpha</name>
    <name type="common">Zebra mussel</name>
    <name type="synonym">Mytilus polymorpha</name>
    <dbReference type="NCBI Taxonomy" id="45954"/>
    <lineage>
        <taxon>Eukaryota</taxon>
        <taxon>Metazoa</taxon>
        <taxon>Spiralia</taxon>
        <taxon>Lophotrochozoa</taxon>
        <taxon>Mollusca</taxon>
        <taxon>Bivalvia</taxon>
        <taxon>Autobranchia</taxon>
        <taxon>Heteroconchia</taxon>
        <taxon>Euheterodonta</taxon>
        <taxon>Imparidentia</taxon>
        <taxon>Neoheterodontei</taxon>
        <taxon>Myida</taxon>
        <taxon>Dreissenoidea</taxon>
        <taxon>Dreissenidae</taxon>
        <taxon>Dreissena</taxon>
    </lineage>
</organism>
<keyword evidence="1" id="KW-0175">Coiled coil</keyword>
<comment type="caution">
    <text evidence="3">The sequence shown here is derived from an EMBL/GenBank/DDBJ whole genome shotgun (WGS) entry which is preliminary data.</text>
</comment>
<feature type="region of interest" description="Disordered" evidence="2">
    <location>
        <begin position="77"/>
        <end position="158"/>
    </location>
</feature>
<reference evidence="3" key="2">
    <citation type="submission" date="2020-11" db="EMBL/GenBank/DDBJ databases">
        <authorList>
            <person name="McCartney M.A."/>
            <person name="Auch B."/>
            <person name="Kono T."/>
            <person name="Mallez S."/>
            <person name="Becker A."/>
            <person name="Gohl D.M."/>
            <person name="Silverstein K.A.T."/>
            <person name="Koren S."/>
            <person name="Bechman K.B."/>
            <person name="Herman A."/>
            <person name="Abrahante J.E."/>
            <person name="Garbe J."/>
        </authorList>
    </citation>
    <scope>NUCLEOTIDE SEQUENCE</scope>
    <source>
        <strain evidence="3">Duluth1</strain>
        <tissue evidence="3">Whole animal</tissue>
    </source>
</reference>
<evidence type="ECO:0000313" key="3">
    <source>
        <dbReference type="EMBL" id="KAH3706746.1"/>
    </source>
</evidence>
<proteinExistence type="predicted"/>
<accession>A0A9D3YX77</accession>
<reference evidence="3" key="1">
    <citation type="journal article" date="2019" name="bioRxiv">
        <title>The Genome of the Zebra Mussel, Dreissena polymorpha: A Resource for Invasive Species Research.</title>
        <authorList>
            <person name="McCartney M.A."/>
            <person name="Auch B."/>
            <person name="Kono T."/>
            <person name="Mallez S."/>
            <person name="Zhang Y."/>
            <person name="Obille A."/>
            <person name="Becker A."/>
            <person name="Abrahante J.E."/>
            <person name="Garbe J."/>
            <person name="Badalamenti J.P."/>
            <person name="Herman A."/>
            <person name="Mangelson H."/>
            <person name="Liachko I."/>
            <person name="Sullivan S."/>
            <person name="Sone E.D."/>
            <person name="Koren S."/>
            <person name="Silverstein K.A.T."/>
            <person name="Beckman K.B."/>
            <person name="Gohl D.M."/>
        </authorList>
    </citation>
    <scope>NUCLEOTIDE SEQUENCE</scope>
    <source>
        <strain evidence="3">Duluth1</strain>
        <tissue evidence="3">Whole animal</tissue>
    </source>
</reference>
<evidence type="ECO:0000256" key="1">
    <source>
        <dbReference type="SAM" id="Coils"/>
    </source>
</evidence>
<evidence type="ECO:0000313" key="4">
    <source>
        <dbReference type="Proteomes" id="UP000828390"/>
    </source>
</evidence>
<dbReference type="EMBL" id="JAIWYP010000014">
    <property type="protein sequence ID" value="KAH3706746.1"/>
    <property type="molecule type" value="Genomic_DNA"/>
</dbReference>
<evidence type="ECO:0000256" key="2">
    <source>
        <dbReference type="SAM" id="MobiDB-lite"/>
    </source>
</evidence>
<feature type="region of interest" description="Disordered" evidence="2">
    <location>
        <begin position="12"/>
        <end position="43"/>
    </location>
</feature>
<feature type="compositionally biased region" description="Low complexity" evidence="2">
    <location>
        <begin position="12"/>
        <end position="29"/>
    </location>
</feature>
<name>A0A9D3YX77_DREPO</name>
<feature type="compositionally biased region" description="Low complexity" evidence="2">
    <location>
        <begin position="123"/>
        <end position="151"/>
    </location>
</feature>
<dbReference type="Proteomes" id="UP000828390">
    <property type="component" value="Unassembled WGS sequence"/>
</dbReference>
<sequence length="371" mass="40693">MEKLLEQLVEAALTTPTAPTAATAPTAPTKKGKARNTESHTKITKKRAAIISVGSPPRDQPAIGSDAPTTTRQLEATATIGPDATTPGLRDANATIGPDATTPGLRDANATIGTDATTPGLRDANATTGTDATTPGLRDANATTGTDATTTERNSEHRSLLITPVRRVSTPAETVERNNFIQVFTYLNRMEELMRNQVRALGSLERSIVTVGKRLTAVESRLERLEVSISQKSQQQREPLAPIINEDNPQEPTGGDLVDKVIVAAIHREAHNEAHFACLLMPHVFPELFGPDKLRHLYNWHGVSGKQPLEGSRRQYVEQMTKFFYKEARSATVWTAVVGRINERLRRKEKRTRGEVQITISNENIADYHQF</sequence>
<gene>
    <name evidence="3" type="ORF">DPMN_066135</name>
</gene>
<evidence type="ECO:0008006" key="5">
    <source>
        <dbReference type="Google" id="ProtNLM"/>
    </source>
</evidence>